<dbReference type="InterPro" id="IPR051298">
    <property type="entry name" value="Heme_transport/Cell_adhesion"/>
</dbReference>
<evidence type="ECO:0000313" key="3">
    <source>
        <dbReference type="EMBL" id="GFO29035.1"/>
    </source>
</evidence>
<dbReference type="AlphaFoldDB" id="A0AAV4C8J1"/>
<dbReference type="InterPro" id="IPR024079">
    <property type="entry name" value="MetalloPept_cat_dom_sf"/>
</dbReference>
<organism evidence="3 4">
    <name type="scientific">Plakobranchus ocellatus</name>
    <dbReference type="NCBI Taxonomy" id="259542"/>
    <lineage>
        <taxon>Eukaryota</taxon>
        <taxon>Metazoa</taxon>
        <taxon>Spiralia</taxon>
        <taxon>Lophotrochozoa</taxon>
        <taxon>Mollusca</taxon>
        <taxon>Gastropoda</taxon>
        <taxon>Heterobranchia</taxon>
        <taxon>Euthyneura</taxon>
        <taxon>Panpulmonata</taxon>
        <taxon>Sacoglossa</taxon>
        <taxon>Placobranchoidea</taxon>
        <taxon>Plakobranchidae</taxon>
        <taxon>Plakobranchus</taxon>
    </lineage>
</organism>
<accession>A0AAV4C8J1</accession>
<feature type="compositionally biased region" description="Low complexity" evidence="1">
    <location>
        <begin position="560"/>
        <end position="615"/>
    </location>
</feature>
<name>A0AAV4C8J1_9GAST</name>
<comment type="caution">
    <text evidence="3">The sequence shown here is derived from an EMBL/GenBank/DDBJ whole genome shotgun (WGS) entry which is preliminary data.</text>
</comment>
<dbReference type="PANTHER" id="PTHR22917:SF6">
    <property type="entry name" value="EG:8D8.2 PROTEIN-RELATED"/>
    <property type="match status" value="1"/>
</dbReference>
<feature type="signal peptide" evidence="2">
    <location>
        <begin position="1"/>
        <end position="36"/>
    </location>
</feature>
<reference evidence="3 4" key="1">
    <citation type="journal article" date="2021" name="Elife">
        <title>Chloroplast acquisition without the gene transfer in kleptoplastic sea slugs, Plakobranchus ocellatus.</title>
        <authorList>
            <person name="Maeda T."/>
            <person name="Takahashi S."/>
            <person name="Yoshida T."/>
            <person name="Shimamura S."/>
            <person name="Takaki Y."/>
            <person name="Nagai Y."/>
            <person name="Toyoda A."/>
            <person name="Suzuki Y."/>
            <person name="Arimoto A."/>
            <person name="Ishii H."/>
            <person name="Satoh N."/>
            <person name="Nishiyama T."/>
            <person name="Hasebe M."/>
            <person name="Maruyama T."/>
            <person name="Minagawa J."/>
            <person name="Obokata J."/>
            <person name="Shigenobu S."/>
        </authorList>
    </citation>
    <scope>NUCLEOTIDE SEQUENCE [LARGE SCALE GENOMIC DNA]</scope>
</reference>
<feature type="compositionally biased region" description="Polar residues" evidence="1">
    <location>
        <begin position="203"/>
        <end position="224"/>
    </location>
</feature>
<gene>
    <name evidence="3" type="ORF">PoB_005554000</name>
</gene>
<dbReference type="EMBL" id="BLXT01006100">
    <property type="protein sequence ID" value="GFO29035.1"/>
    <property type="molecule type" value="Genomic_DNA"/>
</dbReference>
<dbReference type="Proteomes" id="UP000735302">
    <property type="component" value="Unassembled WGS sequence"/>
</dbReference>
<dbReference type="Gene3D" id="3.40.390.10">
    <property type="entry name" value="Collagenase (Catalytic Domain)"/>
    <property type="match status" value="1"/>
</dbReference>
<evidence type="ECO:0000313" key="4">
    <source>
        <dbReference type="Proteomes" id="UP000735302"/>
    </source>
</evidence>
<feature type="region of interest" description="Disordered" evidence="1">
    <location>
        <begin position="560"/>
        <end position="619"/>
    </location>
</feature>
<feature type="chain" id="PRO_5043763876" evidence="2">
    <location>
        <begin position="37"/>
        <end position="870"/>
    </location>
</feature>
<dbReference type="SUPFAM" id="SSF55486">
    <property type="entry name" value="Metalloproteases ('zincins'), catalytic domain"/>
    <property type="match status" value="1"/>
</dbReference>
<dbReference type="GO" id="GO:0008237">
    <property type="term" value="F:metallopeptidase activity"/>
    <property type="evidence" value="ECO:0007669"/>
    <property type="project" value="InterPro"/>
</dbReference>
<feature type="compositionally biased region" description="Basic and acidic residues" evidence="1">
    <location>
        <begin position="245"/>
        <end position="256"/>
    </location>
</feature>
<dbReference type="PANTHER" id="PTHR22917">
    <property type="entry name" value="HEMOPEXIN DOMAIN-CONTAINING PROTEIN"/>
    <property type="match status" value="1"/>
</dbReference>
<keyword evidence="4" id="KW-1185">Reference proteome</keyword>
<sequence>MDQASPWNRRDPPHKWILSTLGLLVLVLVGNNSCTASFETSDEDLANIQVFPATLPEANQSSGPETLDLVISFRGEEVMLRINHVPLLPVTSSEGRAVVQDEQADVFEAGVYTNFVRGAVMTVRRSDEGDFTVAGLFYLKGEEWFIDSKSDFGFSYRVRPGDSMRQVESLFGDGLIRDVADPEIFSLEQRSAFFEQQKDEVNNWKTGPTNPSSSDVGDTISGGSKTDESEKSQNQTQDDAGDSPKVSDIEAGDAGRSRRRRRAVSQRYLVELGFTVDNADYQKWKDTVKPTTKALTYLRLYYTYVAEMINFRFQTLYDPGFAIATTVLYLRVHLSLSDDGWVIVEEGTLDVRDGLERFALWVADPSHNYPLADHHMWFSGYEMPASVQGLAYVGKLCTTGSVSLVANQFSEMTHAVAARELRQSLSSINSLSCPEESPFVPGRGDVLVGPEDEFSSRLWLSGCSVDALKDYLNTVSCAARDGHGETDPGDQCQEVVIDPATVNCPRCEASLCVESQVVATTAAATTATTTIPTITTAMVATAAQTAALATTAAATTILTTTPTSTPTTTTTTTPTTTSTTTTTTTTTPTTTTTTPTTTTTTPTTSTTSMTTPSTSNPEIMPTTQNPFFHFSWRGFFPPFLNPRFPFGSIPRGPGAFLCQQRFRQHRDVARFLRCLRNCGSNASPRRFPTGPIVRRPFPLRPLFPRRPSLLRPTLSRRRFFLNRFPRTRTIRRRPSLLGRFPFTIRRTRTPPFRARFGRNHYRRRTRGGIRRRSRRSTDGYNYGYRGYSSNAYSGYGSQTFSYYPQGSGTAYGTGFGYGYYGRYKRSTGSVYGTGASNYRYGGGVYSRYPYGRRYFSRGYGTRYRPGYFYG</sequence>
<protein>
    <submittedName>
        <fullName evidence="3">Uncharacterized protein</fullName>
    </submittedName>
</protein>
<proteinExistence type="predicted"/>
<feature type="region of interest" description="Disordered" evidence="1">
    <location>
        <begin position="198"/>
        <end position="259"/>
    </location>
</feature>
<evidence type="ECO:0000256" key="1">
    <source>
        <dbReference type="SAM" id="MobiDB-lite"/>
    </source>
</evidence>
<evidence type="ECO:0000256" key="2">
    <source>
        <dbReference type="SAM" id="SignalP"/>
    </source>
</evidence>
<keyword evidence="2" id="KW-0732">Signal</keyword>